<keyword evidence="2" id="KW-1185">Reference proteome</keyword>
<dbReference type="Proteomes" id="UP001178507">
    <property type="component" value="Unassembled WGS sequence"/>
</dbReference>
<dbReference type="AlphaFoldDB" id="A0AA36NFX5"/>
<protein>
    <submittedName>
        <fullName evidence="1">Uncharacterized protein</fullName>
    </submittedName>
</protein>
<sequence>MHGFSVVDAAVASAPAEKEEQLGFSEVGSDVSTVDTDDDTEEINVHAWGSVGRKIFHTLADLSDDEFEVEPPIDVKSWSAVGARIRQSLVDLDEAGPVSYKKELAKKTQRRVEDQSYFPHLNHEQQQHMKDLWKKFRVQCYDYWMEEVENEKLMHAHGVLKEVVARCTLSFRERSSHVKDAAVCHEEILMAYRHCKRLRTE</sequence>
<name>A0AA36NFX5_9DINO</name>
<accession>A0AA36NFX5</accession>
<comment type="caution">
    <text evidence="1">The sequence shown here is derived from an EMBL/GenBank/DDBJ whole genome shotgun (WGS) entry which is preliminary data.</text>
</comment>
<evidence type="ECO:0000313" key="2">
    <source>
        <dbReference type="Proteomes" id="UP001178507"/>
    </source>
</evidence>
<organism evidence="1 2">
    <name type="scientific">Effrenium voratum</name>
    <dbReference type="NCBI Taxonomy" id="2562239"/>
    <lineage>
        <taxon>Eukaryota</taxon>
        <taxon>Sar</taxon>
        <taxon>Alveolata</taxon>
        <taxon>Dinophyceae</taxon>
        <taxon>Suessiales</taxon>
        <taxon>Symbiodiniaceae</taxon>
        <taxon>Effrenium</taxon>
    </lineage>
</organism>
<gene>
    <name evidence="1" type="ORF">EVOR1521_LOCUS27230</name>
</gene>
<proteinExistence type="predicted"/>
<dbReference type="EMBL" id="CAUJNA010003558">
    <property type="protein sequence ID" value="CAJ1404854.1"/>
    <property type="molecule type" value="Genomic_DNA"/>
</dbReference>
<reference evidence="1" key="1">
    <citation type="submission" date="2023-08" db="EMBL/GenBank/DDBJ databases">
        <authorList>
            <person name="Chen Y."/>
            <person name="Shah S."/>
            <person name="Dougan E. K."/>
            <person name="Thang M."/>
            <person name="Chan C."/>
        </authorList>
    </citation>
    <scope>NUCLEOTIDE SEQUENCE</scope>
</reference>
<evidence type="ECO:0000313" key="1">
    <source>
        <dbReference type="EMBL" id="CAJ1404854.1"/>
    </source>
</evidence>